<feature type="non-terminal residue" evidence="14">
    <location>
        <position position="1524"/>
    </location>
</feature>
<feature type="domain" description="Response regulatory" evidence="12">
    <location>
        <begin position="1399"/>
        <end position="1513"/>
    </location>
</feature>
<dbReference type="PROSITE" id="PS50110">
    <property type="entry name" value="RESPONSE_REGULATORY"/>
    <property type="match status" value="1"/>
</dbReference>
<dbReference type="Gene3D" id="3.30.200.20">
    <property type="entry name" value="Phosphorylase Kinase, domain 1"/>
    <property type="match status" value="2"/>
</dbReference>
<dbReference type="OrthoDB" id="162894at2759"/>
<dbReference type="InterPro" id="IPR000719">
    <property type="entry name" value="Prot_kinase_dom"/>
</dbReference>
<dbReference type="InterPro" id="IPR050236">
    <property type="entry name" value="Ser_Thr_kinase_AGC"/>
</dbReference>
<name>A0A4P9ZDK6_9ASCO</name>
<organism evidence="14 15">
    <name type="scientific">Metschnikowia bicuspidata</name>
    <dbReference type="NCBI Taxonomy" id="27322"/>
    <lineage>
        <taxon>Eukaryota</taxon>
        <taxon>Fungi</taxon>
        <taxon>Dikarya</taxon>
        <taxon>Ascomycota</taxon>
        <taxon>Saccharomycotina</taxon>
        <taxon>Pichiomycetes</taxon>
        <taxon>Metschnikowiaceae</taxon>
        <taxon>Metschnikowia</taxon>
    </lineage>
</organism>
<feature type="non-terminal residue" evidence="14">
    <location>
        <position position="1"/>
    </location>
</feature>
<dbReference type="FunFam" id="3.30.200.20:FF:001008">
    <property type="entry name" value="Serine/threonine-protein kinase cek1"/>
    <property type="match status" value="1"/>
</dbReference>
<keyword evidence="6" id="KW-0067">ATP-binding</keyword>
<evidence type="ECO:0000256" key="1">
    <source>
        <dbReference type="ARBA" id="ARBA00012513"/>
    </source>
</evidence>
<feature type="compositionally biased region" description="Basic and acidic residues" evidence="10">
    <location>
        <begin position="94"/>
        <end position="111"/>
    </location>
</feature>
<feature type="domain" description="AGC-kinase C-terminal" evidence="13">
    <location>
        <begin position="1105"/>
        <end position="1213"/>
    </location>
</feature>
<dbReference type="GO" id="GO:0005634">
    <property type="term" value="C:nucleus"/>
    <property type="evidence" value="ECO:0007669"/>
    <property type="project" value="TreeGrafter"/>
</dbReference>
<dbReference type="InterPro" id="IPR008271">
    <property type="entry name" value="Ser/Thr_kinase_AS"/>
</dbReference>
<gene>
    <name evidence="14" type="ORF">METBISCDRAFT_1579</name>
</gene>
<comment type="catalytic activity">
    <reaction evidence="8">
        <text>L-seryl-[protein] + ATP = O-phospho-L-seryl-[protein] + ADP + H(+)</text>
        <dbReference type="Rhea" id="RHEA:17989"/>
        <dbReference type="Rhea" id="RHEA-COMP:9863"/>
        <dbReference type="Rhea" id="RHEA-COMP:11604"/>
        <dbReference type="ChEBI" id="CHEBI:15378"/>
        <dbReference type="ChEBI" id="CHEBI:29999"/>
        <dbReference type="ChEBI" id="CHEBI:30616"/>
        <dbReference type="ChEBI" id="CHEBI:83421"/>
        <dbReference type="ChEBI" id="CHEBI:456216"/>
        <dbReference type="EC" id="2.7.11.1"/>
    </reaction>
</comment>
<feature type="compositionally biased region" description="Low complexity" evidence="10">
    <location>
        <begin position="937"/>
        <end position="949"/>
    </location>
</feature>
<dbReference type="SMART" id="SM00448">
    <property type="entry name" value="REC"/>
    <property type="match status" value="1"/>
</dbReference>
<feature type="region of interest" description="Disordered" evidence="10">
    <location>
        <begin position="1146"/>
        <end position="1169"/>
    </location>
</feature>
<feature type="domain" description="Protein kinase" evidence="11">
    <location>
        <begin position="697"/>
        <end position="1104"/>
    </location>
</feature>
<dbReference type="GO" id="GO:1900445">
    <property type="term" value="P:positive regulation of filamentous growth of a population of unicellular organisms in response to biotic stimulus"/>
    <property type="evidence" value="ECO:0007669"/>
    <property type="project" value="UniProtKB-ARBA"/>
</dbReference>
<dbReference type="Proteomes" id="UP000268321">
    <property type="component" value="Unassembled WGS sequence"/>
</dbReference>
<dbReference type="PROSITE" id="PS50011">
    <property type="entry name" value="PROTEIN_KINASE_DOM"/>
    <property type="match status" value="1"/>
</dbReference>
<evidence type="ECO:0000256" key="7">
    <source>
        <dbReference type="ARBA" id="ARBA00047899"/>
    </source>
</evidence>
<evidence type="ECO:0000256" key="3">
    <source>
        <dbReference type="ARBA" id="ARBA00022679"/>
    </source>
</evidence>
<feature type="region of interest" description="Disordered" evidence="10">
    <location>
        <begin position="1224"/>
        <end position="1247"/>
    </location>
</feature>
<dbReference type="PANTHER" id="PTHR24356">
    <property type="entry name" value="SERINE/THREONINE-PROTEIN KINASE"/>
    <property type="match status" value="1"/>
</dbReference>
<keyword evidence="2" id="KW-0723">Serine/threonine-protein kinase</keyword>
<dbReference type="GO" id="GO:0006950">
    <property type="term" value="P:response to stress"/>
    <property type="evidence" value="ECO:0007669"/>
    <property type="project" value="UniProtKB-ARBA"/>
</dbReference>
<proteinExistence type="predicted"/>
<dbReference type="InterPro" id="IPR001789">
    <property type="entry name" value="Sig_transdc_resp-reg_receiver"/>
</dbReference>
<dbReference type="InterPro" id="IPR011009">
    <property type="entry name" value="Kinase-like_dom_sf"/>
</dbReference>
<feature type="compositionally biased region" description="Low complexity" evidence="10">
    <location>
        <begin position="1230"/>
        <end position="1247"/>
    </location>
</feature>
<dbReference type="PANTHER" id="PTHR24356:SF1">
    <property type="entry name" value="SERINE_THREONINE-PROTEIN KINASE GREATWALL"/>
    <property type="match status" value="1"/>
</dbReference>
<evidence type="ECO:0000256" key="10">
    <source>
        <dbReference type="SAM" id="MobiDB-lite"/>
    </source>
</evidence>
<dbReference type="EMBL" id="ML004448">
    <property type="protein sequence ID" value="RKP31015.1"/>
    <property type="molecule type" value="Genomic_DNA"/>
</dbReference>
<evidence type="ECO:0000256" key="6">
    <source>
        <dbReference type="ARBA" id="ARBA00022840"/>
    </source>
</evidence>
<dbReference type="Pfam" id="PF00069">
    <property type="entry name" value="Pkinase"/>
    <property type="match status" value="2"/>
</dbReference>
<comment type="catalytic activity">
    <reaction evidence="7">
        <text>L-threonyl-[protein] + ATP = O-phospho-L-threonyl-[protein] + ADP + H(+)</text>
        <dbReference type="Rhea" id="RHEA:46608"/>
        <dbReference type="Rhea" id="RHEA-COMP:11060"/>
        <dbReference type="Rhea" id="RHEA-COMP:11605"/>
        <dbReference type="ChEBI" id="CHEBI:15378"/>
        <dbReference type="ChEBI" id="CHEBI:30013"/>
        <dbReference type="ChEBI" id="CHEBI:30616"/>
        <dbReference type="ChEBI" id="CHEBI:61977"/>
        <dbReference type="ChEBI" id="CHEBI:456216"/>
        <dbReference type="EC" id="2.7.11.1"/>
    </reaction>
</comment>
<keyword evidence="3" id="KW-0808">Transferase</keyword>
<accession>A0A4P9ZDK6</accession>
<keyword evidence="4" id="KW-0547">Nucleotide-binding</keyword>
<dbReference type="SUPFAM" id="SSF52172">
    <property type="entry name" value="CheY-like"/>
    <property type="match status" value="1"/>
</dbReference>
<dbReference type="CDD" id="cd17546">
    <property type="entry name" value="REC_hyHK_CKI1_RcsC-like"/>
    <property type="match status" value="1"/>
</dbReference>
<evidence type="ECO:0000256" key="2">
    <source>
        <dbReference type="ARBA" id="ARBA00022527"/>
    </source>
</evidence>
<feature type="compositionally biased region" description="Low complexity" evidence="10">
    <location>
        <begin position="119"/>
        <end position="131"/>
    </location>
</feature>
<dbReference type="Gene3D" id="3.40.50.2300">
    <property type="match status" value="1"/>
</dbReference>
<evidence type="ECO:0000256" key="8">
    <source>
        <dbReference type="ARBA" id="ARBA00048679"/>
    </source>
</evidence>
<comment type="caution">
    <text evidence="9">Lacks conserved residue(s) required for the propagation of feature annotation.</text>
</comment>
<evidence type="ECO:0000256" key="4">
    <source>
        <dbReference type="ARBA" id="ARBA00022741"/>
    </source>
</evidence>
<evidence type="ECO:0000259" key="13">
    <source>
        <dbReference type="PROSITE" id="PS51285"/>
    </source>
</evidence>
<feature type="region of interest" description="Disordered" evidence="10">
    <location>
        <begin position="94"/>
        <end position="131"/>
    </location>
</feature>
<evidence type="ECO:0000256" key="9">
    <source>
        <dbReference type="PROSITE-ProRule" id="PRU00169"/>
    </source>
</evidence>
<dbReference type="GO" id="GO:0005737">
    <property type="term" value="C:cytoplasm"/>
    <property type="evidence" value="ECO:0007669"/>
    <property type="project" value="TreeGrafter"/>
</dbReference>
<dbReference type="Pfam" id="PF00072">
    <property type="entry name" value="Response_reg"/>
    <property type="match status" value="1"/>
</dbReference>
<dbReference type="SUPFAM" id="SSF56112">
    <property type="entry name" value="Protein kinase-like (PK-like)"/>
    <property type="match status" value="1"/>
</dbReference>
<dbReference type="GO" id="GO:0004674">
    <property type="term" value="F:protein serine/threonine kinase activity"/>
    <property type="evidence" value="ECO:0007669"/>
    <property type="project" value="UniProtKB-KW"/>
</dbReference>
<evidence type="ECO:0000256" key="5">
    <source>
        <dbReference type="ARBA" id="ARBA00022777"/>
    </source>
</evidence>
<reference evidence="15" key="1">
    <citation type="journal article" date="2018" name="Nat. Microbiol.">
        <title>Leveraging single-cell genomics to expand the fungal tree of life.</title>
        <authorList>
            <person name="Ahrendt S.R."/>
            <person name="Quandt C.A."/>
            <person name="Ciobanu D."/>
            <person name="Clum A."/>
            <person name="Salamov A."/>
            <person name="Andreopoulos B."/>
            <person name="Cheng J.F."/>
            <person name="Woyke T."/>
            <person name="Pelin A."/>
            <person name="Henrissat B."/>
            <person name="Reynolds N.K."/>
            <person name="Benny G.L."/>
            <person name="Smith M.E."/>
            <person name="James T.Y."/>
            <person name="Grigoriev I.V."/>
        </authorList>
    </citation>
    <scope>NUCLEOTIDE SEQUENCE [LARGE SCALE GENOMIC DNA]</scope>
    <source>
        <strain evidence="15">Baker2002</strain>
    </source>
</reference>
<dbReference type="PROSITE" id="PS00108">
    <property type="entry name" value="PROTEIN_KINASE_ST"/>
    <property type="match status" value="1"/>
</dbReference>
<dbReference type="GO" id="GO:0000160">
    <property type="term" value="P:phosphorelay signal transduction system"/>
    <property type="evidence" value="ECO:0007669"/>
    <property type="project" value="InterPro"/>
</dbReference>
<dbReference type="GO" id="GO:0005524">
    <property type="term" value="F:ATP binding"/>
    <property type="evidence" value="ECO:0007669"/>
    <property type="project" value="UniProtKB-KW"/>
</dbReference>
<dbReference type="InterPro" id="IPR011006">
    <property type="entry name" value="CheY-like_superfamily"/>
</dbReference>
<evidence type="ECO:0000259" key="12">
    <source>
        <dbReference type="PROSITE" id="PS50110"/>
    </source>
</evidence>
<feature type="region of interest" description="Disordered" evidence="10">
    <location>
        <begin position="930"/>
        <end position="954"/>
    </location>
</feature>
<protein>
    <recommendedName>
        <fullName evidence="1">non-specific serine/threonine protein kinase</fullName>
        <ecNumber evidence="1">2.7.11.1</ecNumber>
    </recommendedName>
</protein>
<dbReference type="SMART" id="SM00220">
    <property type="entry name" value="S_TKc"/>
    <property type="match status" value="1"/>
</dbReference>
<evidence type="ECO:0000259" key="11">
    <source>
        <dbReference type="PROSITE" id="PS50011"/>
    </source>
</evidence>
<dbReference type="EC" id="2.7.11.1" evidence="1"/>
<dbReference type="CDD" id="cd05611">
    <property type="entry name" value="STKc_Rim15_like"/>
    <property type="match status" value="1"/>
</dbReference>
<sequence length="1524" mass="167535">LQEAFDLRLASANNPSVVMELDLNCNVRYVSKNWESLVGTSTRKIINEPIMNILIGKADADLRVFSDAMQKMMCDNASYKVKFVSATNDKHRSVDKHVAHTSENSEHKYPDAGDGGSGTISPASSTSSKLSNDGDIIELEAQGILIQDAVTKLPSHSIWTVRPFVRVELELNIPEALVDLLGFGLELFEGYLLSLQESGIIDEESVPEPKLILCRICETSIPAWFIERHNSLCLLEHKVDEELQMCHDTIAEHRDLLLRIAETLWNKQLGASLGDSAPANTSCNSPCLGTSAGVTDYKGLQLPAISAKPALVAGIFKSASFLSIRSSRKFPFGILQKLVDHCEEALALNPAEKADDSGEFAFSPSTAKGIDAVLNRLALETSDPAIAAMVDDTRLLVLGKVEKLMRLISIAQYTDRIKQEVDTHVLQAVKDTIHKIKEKTRQHDVTELKSRTLLHPSHSRASSLSAPPHIDSFMHHEVKLLPLRPLLPLRNPLSPSLTLLQVLGLQSPQPWRVRSPNNPVLGENQSPTPLTSVTAKDILRDDFSRSRSSISPHTEVAAHVRHAARDIDDALSAMCLSGTSAKLSESSVNTPRHHMSPAPYVEKQSFSTLQRNTNASVRSPDVGPAMRRSGSSSSLVLPALAVLPSHNHLQVGPLAGVVNTSGTSARWSFSGMRPPLSPLLVLLTPSQKAVSLGINDYEIIKAISKGAFGSVFLAKRRITGDYVAIKCLKKTDMIAKNQVLNIKSERAVLMKQSDSPYVAQLYFSFQTKDYLYLVMEYLNGGDCAALLKMLGTLDEKWTRRYIAEIIVGVDDLHKRNIVHRDLKPDNILIDSRGHLKLTDFGLLKMGVLGRHTRRHRKSSTSEHAIEFFRKHNVSGNIGQSPLVTAGLLDSPDSGPYHKRTPSTTPFSLLPSIEMSRPPFMAHTTLTRSHHFRHASMRSDSPSSGVDSPSLKATIPRTSSESSFAIIDDEFLVSPIQHEEPIHSFALFDPNTDHDSLITFVGTPDYLAPETIMGDEQGEYLDWWSLGCILFEFLYGYPPFHDDTPEKVFQKILRGDINWPPLRSDEDVEFCPPLAKDLIRRLLTLDPRDRLGYNGAEEIKDHLFFRSIDWDRLYVEEPESFVPVLDGPESTDYFDLRGADISQFPKDASDEETQQTQPHAKDAPALPSLLPQSFHSLPSTPVVSKLDRRGSKFGDSGEFGSFHFRNLNVLEKQNKDVINRLKSEHMEHRSNLSSSSSESTPGAYSKSRGLSVSSNVVSLGSPFKRPVSPVTTFSLSPHKDKGFLQGKRDSIPSGGGAGGAVGAGGVGGVVGAGSATGSGPEIRVRLLVPSLSKQMFQKSVGDTLYSPSCSDNEDSSSALSRVIKRRESMRRNSVCGSAISNTSTHLSKSNSAVDNYTELDVLYCEPIPIVRQSVAKIIERCGCIVLAIFDGDDLIRRATSKVKFDLIFTALKLPKVEAIDAVKLIKYTSGVNAQTPIIALTGFAREAVDLGVFDDVIEKPIDEDMIRSVVSNFSCNDTDVEWESE</sequence>
<keyword evidence="15" id="KW-1185">Reference proteome</keyword>
<dbReference type="InterPro" id="IPR000961">
    <property type="entry name" value="AGC-kinase_C"/>
</dbReference>
<dbReference type="PROSITE" id="PS51285">
    <property type="entry name" value="AGC_KINASE_CTER"/>
    <property type="match status" value="1"/>
</dbReference>
<dbReference type="GO" id="GO:0036180">
    <property type="term" value="P:filamentous growth of a population of unicellular organisms in response to biotic stimulus"/>
    <property type="evidence" value="ECO:0007669"/>
    <property type="project" value="UniProtKB-ARBA"/>
</dbReference>
<dbReference type="Gene3D" id="1.10.510.10">
    <property type="entry name" value="Transferase(Phosphotransferase) domain 1"/>
    <property type="match status" value="2"/>
</dbReference>
<keyword evidence="5 14" id="KW-0418">Kinase</keyword>
<evidence type="ECO:0000313" key="15">
    <source>
        <dbReference type="Proteomes" id="UP000268321"/>
    </source>
</evidence>
<evidence type="ECO:0000313" key="14">
    <source>
        <dbReference type="EMBL" id="RKP31015.1"/>
    </source>
</evidence>